<dbReference type="OrthoDB" id="2139606at2759"/>
<comment type="caution">
    <text evidence="11">The sequence shown here is derived from an EMBL/GenBank/DDBJ whole genome shotgun (WGS) entry which is preliminary data.</text>
</comment>
<dbReference type="STRING" id="147828.A0A4S2LI58"/>
<evidence type="ECO:0000256" key="2">
    <source>
        <dbReference type="ARBA" id="ARBA00008661"/>
    </source>
</evidence>
<evidence type="ECO:0000256" key="3">
    <source>
        <dbReference type="ARBA" id="ARBA00022676"/>
    </source>
</evidence>
<evidence type="ECO:0000256" key="9">
    <source>
        <dbReference type="ARBA" id="ARBA00023136"/>
    </source>
</evidence>
<dbReference type="InterPro" id="IPR002659">
    <property type="entry name" value="Glyco_trans_31"/>
</dbReference>
<evidence type="ECO:0000256" key="7">
    <source>
        <dbReference type="ARBA" id="ARBA00022989"/>
    </source>
</evidence>
<keyword evidence="6 10" id="KW-0735">Signal-anchor</keyword>
<evidence type="ECO:0000256" key="5">
    <source>
        <dbReference type="ARBA" id="ARBA00022692"/>
    </source>
</evidence>
<evidence type="ECO:0000256" key="8">
    <source>
        <dbReference type="ARBA" id="ARBA00023034"/>
    </source>
</evidence>
<dbReference type="GO" id="GO:0008194">
    <property type="term" value="F:UDP-glycosyltransferase activity"/>
    <property type="evidence" value="ECO:0007669"/>
    <property type="project" value="TreeGrafter"/>
</dbReference>
<protein>
    <recommendedName>
        <fullName evidence="10">Hexosyltransferase</fullName>
        <ecNumber evidence="10">2.4.1.-</ecNumber>
    </recommendedName>
</protein>
<evidence type="ECO:0000256" key="6">
    <source>
        <dbReference type="ARBA" id="ARBA00022968"/>
    </source>
</evidence>
<feature type="transmembrane region" description="Helical" evidence="10">
    <location>
        <begin position="21"/>
        <end position="42"/>
    </location>
</feature>
<keyword evidence="8 10" id="KW-0333">Golgi apparatus</keyword>
<name>A0A4S2LI58_OPIFE</name>
<dbReference type="GO" id="GO:0000139">
    <property type="term" value="C:Golgi membrane"/>
    <property type="evidence" value="ECO:0007669"/>
    <property type="project" value="UniProtKB-SubCell"/>
</dbReference>
<evidence type="ECO:0000256" key="4">
    <source>
        <dbReference type="ARBA" id="ARBA00022679"/>
    </source>
</evidence>
<dbReference type="GO" id="GO:0006493">
    <property type="term" value="P:protein O-linked glycosylation"/>
    <property type="evidence" value="ECO:0007669"/>
    <property type="project" value="TreeGrafter"/>
</dbReference>
<dbReference type="EMBL" id="SJOL01007233">
    <property type="protein sequence ID" value="TGZ63272.1"/>
    <property type="molecule type" value="Genomic_DNA"/>
</dbReference>
<dbReference type="AlphaFoldDB" id="A0A4S2LI58"/>
<keyword evidence="5 10" id="KW-0812">Transmembrane</keyword>
<dbReference type="EC" id="2.4.1.-" evidence="10"/>
<keyword evidence="7 10" id="KW-1133">Transmembrane helix</keyword>
<evidence type="ECO:0000313" key="11">
    <source>
        <dbReference type="EMBL" id="TGZ63272.1"/>
    </source>
</evidence>
<dbReference type="PANTHER" id="PTHR11214">
    <property type="entry name" value="BETA-1,3-N-ACETYLGLUCOSAMINYLTRANSFERASE"/>
    <property type="match status" value="1"/>
</dbReference>
<organism evidence="11 12">
    <name type="scientific">Opisthorchis felineus</name>
    <dbReference type="NCBI Taxonomy" id="147828"/>
    <lineage>
        <taxon>Eukaryota</taxon>
        <taxon>Metazoa</taxon>
        <taxon>Spiralia</taxon>
        <taxon>Lophotrochozoa</taxon>
        <taxon>Platyhelminthes</taxon>
        <taxon>Trematoda</taxon>
        <taxon>Digenea</taxon>
        <taxon>Opisthorchiida</taxon>
        <taxon>Opisthorchiata</taxon>
        <taxon>Opisthorchiidae</taxon>
        <taxon>Opisthorchis</taxon>
    </lineage>
</organism>
<dbReference type="PANTHER" id="PTHR11214:SF349">
    <property type="entry name" value="BETA-1,3-GALACTOSYLTRANSFERASE BRN"/>
    <property type="match status" value="1"/>
</dbReference>
<keyword evidence="12" id="KW-1185">Reference proteome</keyword>
<accession>A0A4S2LI58</accession>
<keyword evidence="9 10" id="KW-0472">Membrane</keyword>
<evidence type="ECO:0000313" key="12">
    <source>
        <dbReference type="Proteomes" id="UP000308267"/>
    </source>
</evidence>
<dbReference type="Proteomes" id="UP000308267">
    <property type="component" value="Unassembled WGS sequence"/>
</dbReference>
<evidence type="ECO:0000256" key="1">
    <source>
        <dbReference type="ARBA" id="ARBA00004323"/>
    </source>
</evidence>
<proteinExistence type="inferred from homology"/>
<keyword evidence="3 10" id="KW-0328">Glycosyltransferase</keyword>
<comment type="subcellular location">
    <subcellularLocation>
        <location evidence="1 10">Golgi apparatus membrane</location>
        <topology evidence="1 10">Single-pass type II membrane protein</topology>
    </subcellularLocation>
</comment>
<comment type="similarity">
    <text evidence="2 10">Belongs to the glycosyltransferase 31 family.</text>
</comment>
<dbReference type="Pfam" id="PF01762">
    <property type="entry name" value="Galactosyl_T"/>
    <property type="match status" value="1"/>
</dbReference>
<sequence length="487" mass="56566">MNRINFKPQILHFLRFRRFDASSFILLVVVTFVATILVWLTIYNSKVADYKESGTNGIPQLRTFDFCTLRAQTDENVRCLWPPKSPEELIDPNTRRYDLTLRPRVLDDEESLGLGERYYWWANLLYHGTPILGSWLKRLVVMDRLTRMSQPSDNYYLYPQIMDVEEAVHSVRQGIAVKQAPINDPFLEVFHKPKNVCFRTNENDTQELVVLIKSCAGCFLDRKHVRETYMQKHLWGDFRIQFAFVTGLPTENSKEPILIENVLENNRQGRRNGNLDARLLKALLLEEAVRSDDIVVGNFSDTYFNLTLKQMFTFRWVSVFCKYQSPVYLFIDNDYSIVPANLIKLVRSIPNTFKPRMNAGIRGPDRIVRRPKLKDGMERGGVSEDEIPWNIYPEYSSGACYFIGADLLIDVTVATAFTKRFRFEDAYLSFVWTKLRQRVYAFKALRHYIGPNQDISDLAVGPQAAVDQQMNWESGFLNLTVISKAKV</sequence>
<keyword evidence="4" id="KW-0808">Transferase</keyword>
<dbReference type="GO" id="GO:0016758">
    <property type="term" value="F:hexosyltransferase activity"/>
    <property type="evidence" value="ECO:0007669"/>
    <property type="project" value="InterPro"/>
</dbReference>
<gene>
    <name evidence="11" type="ORF">CRM22_006994</name>
</gene>
<evidence type="ECO:0000256" key="10">
    <source>
        <dbReference type="RuleBase" id="RU363063"/>
    </source>
</evidence>
<reference evidence="11 12" key="1">
    <citation type="journal article" date="2019" name="BMC Genomics">
        <title>New insights from Opisthorchis felineus genome: update on genomics of the epidemiologically important liver flukes.</title>
        <authorList>
            <person name="Ershov N.I."/>
            <person name="Mordvinov V.A."/>
            <person name="Prokhortchouk E.B."/>
            <person name="Pakharukova M.Y."/>
            <person name="Gunbin K.V."/>
            <person name="Ustyantsev K."/>
            <person name="Genaev M.A."/>
            <person name="Blinov A.G."/>
            <person name="Mazur A."/>
            <person name="Boulygina E."/>
            <person name="Tsygankova S."/>
            <person name="Khrameeva E."/>
            <person name="Chekanov N."/>
            <person name="Fan G."/>
            <person name="Xiao A."/>
            <person name="Zhang H."/>
            <person name="Xu X."/>
            <person name="Yang H."/>
            <person name="Solovyev V."/>
            <person name="Lee S.M."/>
            <person name="Liu X."/>
            <person name="Afonnikov D.A."/>
            <person name="Skryabin K.G."/>
        </authorList>
    </citation>
    <scope>NUCLEOTIDE SEQUENCE [LARGE SCALE GENOMIC DNA]</scope>
    <source>
        <strain evidence="11">AK-0245</strain>
        <tissue evidence="11">Whole organism</tissue>
    </source>
</reference>